<proteinExistence type="predicted"/>
<evidence type="ECO:0000256" key="3">
    <source>
        <dbReference type="ARBA" id="ARBA00022692"/>
    </source>
</evidence>
<sequence>MIGLIVGLVFAIVCVAAALWLYAAASQRQEREDVLLRLRAMGAAPAEARRLRLRTSDIRNPLSRWVLHQFWRAGVQLDPARLRLVWIGLPLSALLIALLFGVSMMLLVLMIAGLLLHLYLGRRAAARRNDIMEQLPDFLDQILRALSAGNSLEDALAESARDARNPVREVFLTISRQVRLGAPVEEALARQADIHELTDLHVLAMAASVNRQYGGSLRRIVKSLVHAIRSRDSAARELRALTAETRLSATALVVITVGLTLYVWTQNPDYYAEMWSGFGTRLMLLASVLLQASGIAIIYSMVRSSWGAD</sequence>
<protein>
    <recommendedName>
        <fullName evidence="7">Type II secretion system protein GspF domain-containing protein</fullName>
    </recommendedName>
</protein>
<reference evidence="8 9" key="1">
    <citation type="submission" date="2018-05" db="EMBL/GenBank/DDBJ databases">
        <title>Abyssibacter profundi OUC007T gen. nov., sp. nov, a marine bacterium isolated from seawater of the Mariana Trench.</title>
        <authorList>
            <person name="Zhou S."/>
        </authorList>
    </citation>
    <scope>NUCLEOTIDE SEQUENCE [LARGE SCALE GENOMIC DNA]</scope>
    <source>
        <strain evidence="8 9">OUC007</strain>
    </source>
</reference>
<keyword evidence="2" id="KW-1003">Cell membrane</keyword>
<feature type="transmembrane region" description="Helical" evidence="6">
    <location>
        <begin position="91"/>
        <end position="120"/>
    </location>
</feature>
<dbReference type="AlphaFoldDB" id="A0A363UQB8"/>
<evidence type="ECO:0000256" key="5">
    <source>
        <dbReference type="ARBA" id="ARBA00023136"/>
    </source>
</evidence>
<dbReference type="Proteomes" id="UP000251800">
    <property type="component" value="Unassembled WGS sequence"/>
</dbReference>
<comment type="caution">
    <text evidence="8">The sequence shown here is derived from an EMBL/GenBank/DDBJ whole genome shotgun (WGS) entry which is preliminary data.</text>
</comment>
<dbReference type="Pfam" id="PF00482">
    <property type="entry name" value="T2SSF"/>
    <property type="match status" value="1"/>
</dbReference>
<dbReference type="Gene3D" id="1.20.81.30">
    <property type="entry name" value="Type II secretion system (T2SS), domain F"/>
    <property type="match status" value="1"/>
</dbReference>
<dbReference type="InterPro" id="IPR042094">
    <property type="entry name" value="T2SS_GspF_sf"/>
</dbReference>
<dbReference type="EMBL" id="QEQK01000001">
    <property type="protein sequence ID" value="PWN57644.1"/>
    <property type="molecule type" value="Genomic_DNA"/>
</dbReference>
<dbReference type="PANTHER" id="PTHR35007">
    <property type="entry name" value="INTEGRAL MEMBRANE PROTEIN-RELATED"/>
    <property type="match status" value="1"/>
</dbReference>
<evidence type="ECO:0000313" key="9">
    <source>
        <dbReference type="Proteomes" id="UP000251800"/>
    </source>
</evidence>
<keyword evidence="5 6" id="KW-0472">Membrane</keyword>
<comment type="subcellular location">
    <subcellularLocation>
        <location evidence="1">Cell membrane</location>
        <topology evidence="1">Multi-pass membrane protein</topology>
    </subcellularLocation>
</comment>
<dbReference type="InterPro" id="IPR018076">
    <property type="entry name" value="T2SS_GspF_dom"/>
</dbReference>
<dbReference type="RefSeq" id="WP_109718500.1">
    <property type="nucleotide sequence ID" value="NZ_QEQK01000001.1"/>
</dbReference>
<evidence type="ECO:0000256" key="2">
    <source>
        <dbReference type="ARBA" id="ARBA00022475"/>
    </source>
</evidence>
<feature type="transmembrane region" description="Helical" evidence="6">
    <location>
        <begin position="246"/>
        <end position="264"/>
    </location>
</feature>
<dbReference type="PANTHER" id="PTHR35007:SF1">
    <property type="entry name" value="PILUS ASSEMBLY PROTEIN"/>
    <property type="match status" value="1"/>
</dbReference>
<feature type="transmembrane region" description="Helical" evidence="6">
    <location>
        <begin position="284"/>
        <end position="302"/>
    </location>
</feature>
<evidence type="ECO:0000259" key="7">
    <source>
        <dbReference type="Pfam" id="PF00482"/>
    </source>
</evidence>
<evidence type="ECO:0000313" key="8">
    <source>
        <dbReference type="EMBL" id="PWN57644.1"/>
    </source>
</evidence>
<accession>A0A363UQB8</accession>
<evidence type="ECO:0000256" key="1">
    <source>
        <dbReference type="ARBA" id="ARBA00004651"/>
    </source>
</evidence>
<evidence type="ECO:0000256" key="4">
    <source>
        <dbReference type="ARBA" id="ARBA00022989"/>
    </source>
</evidence>
<dbReference type="OrthoDB" id="597333at2"/>
<keyword evidence="9" id="KW-1185">Reference proteome</keyword>
<name>A0A363UQB8_9GAMM</name>
<keyword evidence="4 6" id="KW-1133">Transmembrane helix</keyword>
<gene>
    <name evidence="8" type="ORF">DEH80_00440</name>
</gene>
<keyword evidence="3 6" id="KW-0812">Transmembrane</keyword>
<feature type="domain" description="Type II secretion system protein GspF" evidence="7">
    <location>
        <begin position="138"/>
        <end position="263"/>
    </location>
</feature>
<organism evidence="8 9">
    <name type="scientific">Abyssibacter profundi</name>
    <dbReference type="NCBI Taxonomy" id="2182787"/>
    <lineage>
        <taxon>Bacteria</taxon>
        <taxon>Pseudomonadati</taxon>
        <taxon>Pseudomonadota</taxon>
        <taxon>Gammaproteobacteria</taxon>
        <taxon>Chromatiales</taxon>
        <taxon>Oceanococcaceae</taxon>
        <taxon>Abyssibacter</taxon>
    </lineage>
</organism>
<dbReference type="GO" id="GO:0005886">
    <property type="term" value="C:plasma membrane"/>
    <property type="evidence" value="ECO:0007669"/>
    <property type="project" value="UniProtKB-SubCell"/>
</dbReference>
<evidence type="ECO:0000256" key="6">
    <source>
        <dbReference type="SAM" id="Phobius"/>
    </source>
</evidence>